<comment type="caution">
    <text evidence="2">The sequence shown here is derived from an EMBL/GenBank/DDBJ whole genome shotgun (WGS) entry which is preliminary data.</text>
</comment>
<reference evidence="2 3" key="1">
    <citation type="submission" date="2017-03" db="EMBL/GenBank/DDBJ databases">
        <title>Whole genome sequences of fourteen strains of Bradyrhizobium canariense and one strain of Bradyrhizobium japonicum isolated from Lupinus (Papilionoideae: Genisteae) species in Algeria.</title>
        <authorList>
            <person name="Crovadore J."/>
            <person name="Chekireb D."/>
            <person name="Brachmann A."/>
            <person name="Chablais R."/>
            <person name="Cochard B."/>
            <person name="Lefort F."/>
        </authorList>
    </citation>
    <scope>NUCLEOTIDE SEQUENCE [LARGE SCALE GENOMIC DNA]</scope>
    <source>
        <strain evidence="2 3">UBMA197</strain>
    </source>
</reference>
<dbReference type="InterPro" id="IPR049241">
    <property type="entry name" value="DUF6876"/>
</dbReference>
<accession>A0A1Y2JQC4</accession>
<dbReference type="AlphaFoldDB" id="A0A1Y2JQC4"/>
<evidence type="ECO:0000313" key="3">
    <source>
        <dbReference type="Proteomes" id="UP000193335"/>
    </source>
</evidence>
<proteinExistence type="predicted"/>
<evidence type="ECO:0000313" key="2">
    <source>
        <dbReference type="EMBL" id="OSJ31570.1"/>
    </source>
</evidence>
<dbReference type="EMBL" id="NAFL01000255">
    <property type="protein sequence ID" value="OSJ31570.1"/>
    <property type="molecule type" value="Genomic_DNA"/>
</dbReference>
<evidence type="ECO:0000259" key="1">
    <source>
        <dbReference type="Pfam" id="PF21781"/>
    </source>
</evidence>
<name>A0A1Y2JQC4_BRAJP</name>
<feature type="domain" description="DUF6876" evidence="1">
    <location>
        <begin position="5"/>
        <end position="60"/>
    </location>
</feature>
<protein>
    <recommendedName>
        <fullName evidence="1">DUF6876 domain-containing protein</fullName>
    </recommendedName>
</protein>
<sequence length="78" mass="8798">MSKLTHADLRQFTGSEQVFRHSLMRSMTYTEGVQYLAESGGAYWLIDKVACLQLEPKVKAPIVEAEGRPGSDRRADLR</sequence>
<gene>
    <name evidence="2" type="ORF">BSZ19_22050</name>
</gene>
<dbReference type="Pfam" id="PF21781">
    <property type="entry name" value="DUF6876"/>
    <property type="match status" value="1"/>
</dbReference>
<dbReference type="Proteomes" id="UP000193335">
    <property type="component" value="Unassembled WGS sequence"/>
</dbReference>
<organism evidence="2 3">
    <name type="scientific">Bradyrhizobium japonicum</name>
    <dbReference type="NCBI Taxonomy" id="375"/>
    <lineage>
        <taxon>Bacteria</taxon>
        <taxon>Pseudomonadati</taxon>
        <taxon>Pseudomonadota</taxon>
        <taxon>Alphaproteobacteria</taxon>
        <taxon>Hyphomicrobiales</taxon>
        <taxon>Nitrobacteraceae</taxon>
        <taxon>Bradyrhizobium</taxon>
    </lineage>
</organism>